<sequence>MPQEYRDPYSKAKLFIPTQQEKTISQMEEELRDKLSQVDEVLARLNKAEKGNK</sequence>
<proteinExistence type="predicted"/>
<reference evidence="2" key="1">
    <citation type="submission" date="2016-04" db="EMBL/GenBank/DDBJ databases">
        <authorList>
            <person name="Gasior T."/>
        </authorList>
    </citation>
    <scope>NUCLEOTIDE SEQUENCE [LARGE SCALE GENOMIC DNA]</scope>
</reference>
<gene>
    <name evidence="1" type="ORF">vB_SscM-1_120</name>
</gene>
<name>A0A1X9I9M0_9CAUD</name>
<dbReference type="Proteomes" id="UP000224459">
    <property type="component" value="Segment"/>
</dbReference>
<organism evidence="1 2">
    <name type="scientific">Staphylococcus phage vB_SscM-1</name>
    <dbReference type="NCBI Taxonomy" id="1868844"/>
    <lineage>
        <taxon>Viruses</taxon>
        <taxon>Duplodnaviria</taxon>
        <taxon>Heunggongvirae</taxon>
        <taxon>Uroviricota</taxon>
        <taxon>Caudoviricetes</taxon>
        <taxon>Herelleviridae</taxon>
        <taxon>Twortvirinae</taxon>
        <taxon>Sciuriunavirus</taxon>
        <taxon>Sciuriunavirus SscM1</taxon>
    </lineage>
</organism>
<accession>A0A1X9I9M0</accession>
<keyword evidence="2" id="KW-1185">Reference proteome</keyword>
<dbReference type="EMBL" id="KX171212">
    <property type="protein sequence ID" value="ANT44784.1"/>
    <property type="molecule type" value="Genomic_DNA"/>
</dbReference>
<protein>
    <submittedName>
        <fullName evidence="1">Uncharacterized protein</fullName>
    </submittedName>
</protein>
<evidence type="ECO:0000313" key="1">
    <source>
        <dbReference type="EMBL" id="ANT44784.1"/>
    </source>
</evidence>
<evidence type="ECO:0000313" key="2">
    <source>
        <dbReference type="Proteomes" id="UP000224459"/>
    </source>
</evidence>